<evidence type="ECO:0000256" key="1">
    <source>
        <dbReference type="ARBA" id="ARBA00010118"/>
    </source>
</evidence>
<keyword evidence="2" id="KW-0808">Transferase</keyword>
<sequence length="553" mass="63896">MLKLEFSRNYNNSLTAEDLFPWKEEAEVTISRVPLLYTNSNMAKKQAWVHSSHPRSHSNLFFLVVALSVFSLIAILIYKVDNFASQTKTIVGHNLEPTPWHLFEPKNFTDESRHTRAHKIIHCSYLACPYAAADGGAQPSKLEKRRGLVSSRTPPKCPAFFKFIYRDLEPWLNNRISMDQITQAKEHAAFRIVIVEGKLFVDLYYACVQSRMMFTLWGILQLLKKYPGMVPDVDIMFDCMDKPSIERNQFGNGSLPVPLFRYCTTEAHLDIPFPDWSFWGWSEVNIKPWDEQFKEIKRGSRAQTWVKKIKRAYWKGNPDVQSPIRTELMGCNDSSLWGTEIIRQNWTEEAKAGYERSKLSNQCKHRYKIYAEGYAWSVSLKYILSCGSLPLIISPQYEDFFSRVFIPKLNYWPVSSIDVCRSIRFAVDWGNSNPSQAQAIGRRAQQLMQNMSMDQVYHYMFHLISEYAKLQDFKPVVPPSAQQVCEESLLCFADEKQKELLKKSAVTSVSTTPPCTLTRSPNPNFFTAWAEKKQKIIDEVKDMENRTNAAAIT</sequence>
<dbReference type="AlphaFoldDB" id="A0A6A3CX62"/>
<evidence type="ECO:0000259" key="4">
    <source>
        <dbReference type="SMART" id="SM00672"/>
    </source>
</evidence>
<organism evidence="5 6">
    <name type="scientific">Hibiscus syriacus</name>
    <name type="common">Rose of Sharon</name>
    <dbReference type="NCBI Taxonomy" id="106335"/>
    <lineage>
        <taxon>Eukaryota</taxon>
        <taxon>Viridiplantae</taxon>
        <taxon>Streptophyta</taxon>
        <taxon>Embryophyta</taxon>
        <taxon>Tracheophyta</taxon>
        <taxon>Spermatophyta</taxon>
        <taxon>Magnoliopsida</taxon>
        <taxon>eudicotyledons</taxon>
        <taxon>Gunneridae</taxon>
        <taxon>Pentapetalae</taxon>
        <taxon>rosids</taxon>
        <taxon>malvids</taxon>
        <taxon>Malvales</taxon>
        <taxon>Malvaceae</taxon>
        <taxon>Malvoideae</taxon>
        <taxon>Hibiscus</taxon>
    </lineage>
</organism>
<keyword evidence="3" id="KW-0812">Transmembrane</keyword>
<dbReference type="Pfam" id="PF05686">
    <property type="entry name" value="Glyco_transf_90"/>
    <property type="match status" value="1"/>
</dbReference>
<dbReference type="Proteomes" id="UP000436088">
    <property type="component" value="Unassembled WGS sequence"/>
</dbReference>
<comment type="caution">
    <text evidence="5">The sequence shown here is derived from an EMBL/GenBank/DDBJ whole genome shotgun (WGS) entry which is preliminary data.</text>
</comment>
<gene>
    <name evidence="5" type="ORF">F3Y22_tig00001644pilonHSYRG00617</name>
</gene>
<protein>
    <submittedName>
        <fullName evidence="5">RING/U-box superfamily protein isoform 1</fullName>
    </submittedName>
</protein>
<evidence type="ECO:0000256" key="2">
    <source>
        <dbReference type="ARBA" id="ARBA00022679"/>
    </source>
</evidence>
<dbReference type="SMART" id="SM00672">
    <property type="entry name" value="CAP10"/>
    <property type="match status" value="1"/>
</dbReference>
<dbReference type="GO" id="GO:0016740">
    <property type="term" value="F:transferase activity"/>
    <property type="evidence" value="ECO:0007669"/>
    <property type="project" value="UniProtKB-KW"/>
</dbReference>
<dbReference type="InterPro" id="IPR051091">
    <property type="entry name" value="O-Glucosyltr/Glycosyltrsf_90"/>
</dbReference>
<reference evidence="5" key="1">
    <citation type="submission" date="2019-09" db="EMBL/GenBank/DDBJ databases">
        <title>Draft genome information of white flower Hibiscus syriacus.</title>
        <authorList>
            <person name="Kim Y.-M."/>
        </authorList>
    </citation>
    <scope>NUCLEOTIDE SEQUENCE [LARGE SCALE GENOMIC DNA]</scope>
    <source>
        <strain evidence="5">YM2019G1</strain>
    </source>
</reference>
<keyword evidence="3" id="KW-0472">Membrane</keyword>
<comment type="similarity">
    <text evidence="1">Belongs to the glycosyltransferase 90 family.</text>
</comment>
<proteinExistence type="inferred from homology"/>
<evidence type="ECO:0000313" key="6">
    <source>
        <dbReference type="Proteomes" id="UP000436088"/>
    </source>
</evidence>
<dbReference type="PANTHER" id="PTHR12203">
    <property type="entry name" value="KDEL LYS-ASP-GLU-LEU CONTAINING - RELATED"/>
    <property type="match status" value="1"/>
</dbReference>
<feature type="transmembrane region" description="Helical" evidence="3">
    <location>
        <begin position="60"/>
        <end position="78"/>
    </location>
</feature>
<evidence type="ECO:0000313" key="5">
    <source>
        <dbReference type="EMBL" id="KAE8733087.1"/>
    </source>
</evidence>
<feature type="domain" description="Glycosyl transferase CAP10" evidence="4">
    <location>
        <begin position="229"/>
        <end position="474"/>
    </location>
</feature>
<keyword evidence="3" id="KW-1133">Transmembrane helix</keyword>
<name>A0A6A3CX62_HIBSY</name>
<accession>A0A6A3CX62</accession>
<dbReference type="InterPro" id="IPR006598">
    <property type="entry name" value="CAP10"/>
</dbReference>
<dbReference type="EMBL" id="VEPZ02000127">
    <property type="protein sequence ID" value="KAE8733087.1"/>
    <property type="molecule type" value="Genomic_DNA"/>
</dbReference>
<keyword evidence="6" id="KW-1185">Reference proteome</keyword>
<dbReference type="PANTHER" id="PTHR12203:SF35">
    <property type="entry name" value="PROTEIN O-GLUCOSYLTRANSFERASE 1"/>
    <property type="match status" value="1"/>
</dbReference>
<evidence type="ECO:0000256" key="3">
    <source>
        <dbReference type="SAM" id="Phobius"/>
    </source>
</evidence>